<dbReference type="Pfam" id="PF00400">
    <property type="entry name" value="WD40"/>
    <property type="match status" value="1"/>
</dbReference>
<organism evidence="6 7">
    <name type="scientific">Natronorubrum daqingense</name>
    <dbReference type="NCBI Taxonomy" id="588898"/>
    <lineage>
        <taxon>Archaea</taxon>
        <taxon>Methanobacteriati</taxon>
        <taxon>Methanobacteriota</taxon>
        <taxon>Stenosarchaea group</taxon>
        <taxon>Halobacteria</taxon>
        <taxon>Halobacteriales</taxon>
        <taxon>Natrialbaceae</taxon>
        <taxon>Natronorubrum</taxon>
    </lineage>
</organism>
<gene>
    <name evidence="6" type="ORF">SAMN05421809_3704</name>
</gene>
<dbReference type="InterPro" id="IPR011047">
    <property type="entry name" value="Quinoprotein_ADH-like_sf"/>
</dbReference>
<dbReference type="AlphaFoldDB" id="A0A1N7G493"/>
<keyword evidence="7" id="KW-1185">Reference proteome</keyword>
<keyword evidence="1" id="KW-0853">WD repeat</keyword>
<dbReference type="PANTHER" id="PTHR44019">
    <property type="entry name" value="WD REPEAT-CONTAINING PROTEIN 55"/>
    <property type="match status" value="1"/>
</dbReference>
<name>A0A1N7G493_9EURY</name>
<dbReference type="SMART" id="SM00320">
    <property type="entry name" value="WD40"/>
    <property type="match status" value="6"/>
</dbReference>
<feature type="domain" description="Pyrrolo-quinoline quinone repeat" evidence="5">
    <location>
        <begin position="200"/>
        <end position="321"/>
    </location>
</feature>
<keyword evidence="2" id="KW-0677">Repeat</keyword>
<evidence type="ECO:0000313" key="7">
    <source>
        <dbReference type="Proteomes" id="UP000185687"/>
    </source>
</evidence>
<proteinExistence type="predicted"/>
<dbReference type="InterPro" id="IPR001680">
    <property type="entry name" value="WD40_rpt"/>
</dbReference>
<accession>A0A1N7G493</accession>
<evidence type="ECO:0000259" key="5">
    <source>
        <dbReference type="Pfam" id="PF13360"/>
    </source>
</evidence>
<dbReference type="PROSITE" id="PS50294">
    <property type="entry name" value="WD_REPEATS_REGION"/>
    <property type="match status" value="1"/>
</dbReference>
<feature type="region of interest" description="Disordered" evidence="3">
    <location>
        <begin position="172"/>
        <end position="200"/>
    </location>
</feature>
<reference evidence="6 7" key="1">
    <citation type="submission" date="2017-01" db="EMBL/GenBank/DDBJ databases">
        <authorList>
            <person name="Mah S.A."/>
            <person name="Swanson W.J."/>
            <person name="Moy G.W."/>
            <person name="Vacquier V.D."/>
        </authorList>
    </citation>
    <scope>NUCLEOTIDE SEQUENCE [LARGE SCALE GENOMIC DNA]</scope>
    <source>
        <strain evidence="6 7">CGMCC 1.8909</strain>
    </source>
</reference>
<dbReference type="Proteomes" id="UP000185687">
    <property type="component" value="Unassembled WGS sequence"/>
</dbReference>
<dbReference type="GeneID" id="30958028"/>
<evidence type="ECO:0000256" key="3">
    <source>
        <dbReference type="SAM" id="MobiDB-lite"/>
    </source>
</evidence>
<dbReference type="Gene3D" id="2.130.10.10">
    <property type="entry name" value="YVTN repeat-like/Quinoprotein amine dehydrogenase"/>
    <property type="match status" value="2"/>
</dbReference>
<dbReference type="CDD" id="cd00200">
    <property type="entry name" value="WD40"/>
    <property type="match status" value="1"/>
</dbReference>
<dbReference type="SUPFAM" id="SSF50998">
    <property type="entry name" value="Quinoprotein alcohol dehydrogenase-like"/>
    <property type="match status" value="1"/>
</dbReference>
<dbReference type="RefSeq" id="WP_083687828.1">
    <property type="nucleotide sequence ID" value="NZ_CP019330.1"/>
</dbReference>
<evidence type="ECO:0000313" key="6">
    <source>
        <dbReference type="EMBL" id="SIS07368.1"/>
    </source>
</evidence>
<dbReference type="EMBL" id="FTNP01000009">
    <property type="protein sequence ID" value="SIS07368.1"/>
    <property type="molecule type" value="Genomic_DNA"/>
</dbReference>
<feature type="region of interest" description="Disordered" evidence="3">
    <location>
        <begin position="968"/>
        <end position="1029"/>
    </location>
</feature>
<feature type="region of interest" description="Disordered" evidence="3">
    <location>
        <begin position="74"/>
        <end position="106"/>
    </location>
</feature>
<evidence type="ECO:0000256" key="1">
    <source>
        <dbReference type="ARBA" id="ARBA00022574"/>
    </source>
</evidence>
<dbReference type="InterPro" id="IPR050505">
    <property type="entry name" value="WDR55/POC1"/>
</dbReference>
<feature type="compositionally biased region" description="Polar residues" evidence="3">
    <location>
        <begin position="1000"/>
        <end position="1029"/>
    </location>
</feature>
<evidence type="ECO:0000256" key="2">
    <source>
        <dbReference type="ARBA" id="ARBA00022737"/>
    </source>
</evidence>
<dbReference type="PANTHER" id="PTHR44019:SF8">
    <property type="entry name" value="POC1 CENTRIOLAR PROTEIN HOMOLOG"/>
    <property type="match status" value="1"/>
</dbReference>
<feature type="transmembrane region" description="Helical" evidence="4">
    <location>
        <begin position="1232"/>
        <end position="1253"/>
    </location>
</feature>
<dbReference type="InterPro" id="IPR018391">
    <property type="entry name" value="PQQ_b-propeller_rpt"/>
</dbReference>
<keyword evidence="4" id="KW-0812">Transmembrane</keyword>
<dbReference type="OrthoDB" id="145878at2157"/>
<dbReference type="InterPro" id="IPR002372">
    <property type="entry name" value="PQQ_rpt_dom"/>
</dbReference>
<feature type="region of interest" description="Disordered" evidence="3">
    <location>
        <begin position="133"/>
        <end position="153"/>
    </location>
</feature>
<protein>
    <submittedName>
        <fullName evidence="6">PQQ-like domain-containing protein</fullName>
    </submittedName>
</protein>
<evidence type="ECO:0000256" key="4">
    <source>
        <dbReference type="SAM" id="Phobius"/>
    </source>
</evidence>
<dbReference type="SMART" id="SM00564">
    <property type="entry name" value="PQQ"/>
    <property type="match status" value="7"/>
</dbReference>
<feature type="domain" description="Pyrrolo-quinoline quinone repeat" evidence="5">
    <location>
        <begin position="325"/>
        <end position="402"/>
    </location>
</feature>
<keyword evidence="4" id="KW-0472">Membrane</keyword>
<dbReference type="InterPro" id="IPR015943">
    <property type="entry name" value="WD40/YVTN_repeat-like_dom_sf"/>
</dbReference>
<dbReference type="PROSITE" id="PS50082">
    <property type="entry name" value="WD_REPEATS_2"/>
    <property type="match status" value="4"/>
</dbReference>
<keyword evidence="4" id="KW-1133">Transmembrane helix</keyword>
<sequence>MTQNNTKSNSIRLGSRTSLIAVVFAVLMATSMAAMPIAAAGFDDPAQTAQPEMQDGQFEDDALAAIGDEALSADGGESLESMSSGDELDAETAESLNVDAEDSVESDGVVYSASGDETVKALDAETGEEIWESTAHSDTVGSVAPSPDEDTVYSGSYDDTVKALDAETGEEIWESTAHSDSVESVAPSPDGDIVYSGGSDNTVKALDSETGDEIWESTANSGVVYSVASSPDGDIVYSTGSDNTVKALDADDGEEIWEVDLSSNVMSVAPSPDGEIVYSDSTDDTVIALDAETGDEIWESTTHSGSLRSVAPSPDGDIVYSGSFEGTVKALDADGGEEIWESTAHSDTVQSVAPSSDGDVVYSGSDDDMVKALDAGDGEEIWESDAHSGSVESVATTGMFAAGDPTTGVVEDQSGSPVENATVAAQGSNPPNFSEDLIEDLETEAENADELVEELGDLPEEFDEFQDEFETGDHLVDADDWADDIDATYPLVHEEDDWGVGTTTLVQSSVDDPQMQIDSGETVVISLWDPAEDGWVENQVDGSFPGAATEGDVEIRQIDPFGDPLDTETHSTQPEYETTGANPISTNEHHAVKTQLSTGIYQAYPEDHPERAYTFTVGEPTDLVDNFADDLRDEAGDLTERSQTLQNLRDEDFIVTERTSTNEDGEFEIDIPEGTEHAQLQAYQADSEIIDTLEDIREDEFDEDDPPGIEDIELSDLRDYQSDFDYNGSFHLPAESRSVDPGDQNVTVQTYGTTDLPFGDMDRYDSIEEFLEEQRLDDRVSDIQDEYDEEFAEMDEARLEATYQMHVPIVETVPNAEDNYLNESEFDEIQDADDLDRDELETETELMQEATVDLDNIGTPDWDEDHLEIDDGELQVEIPLPAVDHDSVAPEIHWADGSSDSIDEDYYSIESNGLFGEDTLVIEEFPIDADDSAMFDVRVTGGGDDGMLDDRISGQNPAFEGEVPDIRSVDLNTKSPGSSDRVSMTFRPDDDSSFGDISDVQVTNPEGESVNTSTEDDSATFTTDGAGQHRVQATVTDSTGSEFVKTFSIRALEDPRSDPPTIRAETGVGDETFALAGEGLRDAEVATDGGQLEATAVTHEGDTPGSIHLKPQGALEGTTHDIDITVVEGENERSVSSNIETVIHFDSLQAGDDSTVWRGDSGALFGDPLDFDGSTRYGEMIDRSDDDDEKYVLRSYTEGDGSVSFDIDEDPGRISSWEHRIALSLPSLTFPFSPLSVAGGAVPVVFGAGWFVYRRHGFAG</sequence>
<feature type="compositionally biased region" description="Polar residues" evidence="3">
    <location>
        <begin position="970"/>
        <end position="982"/>
    </location>
</feature>
<dbReference type="Pfam" id="PF13360">
    <property type="entry name" value="PQQ_2"/>
    <property type="match status" value="2"/>
</dbReference>